<organism evidence="2 3">
    <name type="scientific">Haloquadratum walsbyi (strain DSM 16790 / HBSQ001)</name>
    <dbReference type="NCBI Taxonomy" id="362976"/>
    <lineage>
        <taxon>Archaea</taxon>
        <taxon>Methanobacteriati</taxon>
        <taxon>Methanobacteriota</taxon>
        <taxon>Stenosarchaea group</taxon>
        <taxon>Halobacteria</taxon>
        <taxon>Halobacteriales</taxon>
        <taxon>Haloferacaceae</taxon>
        <taxon>Haloquadratum</taxon>
    </lineage>
</organism>
<keyword evidence="3" id="KW-1185">Reference proteome</keyword>
<evidence type="ECO:0000313" key="3">
    <source>
        <dbReference type="Proteomes" id="UP000001975"/>
    </source>
</evidence>
<accession>Q18F78</accession>
<dbReference type="KEGG" id="hwa:HQ_3283A"/>
<feature type="region of interest" description="Disordered" evidence="1">
    <location>
        <begin position="22"/>
        <end position="63"/>
    </location>
</feature>
<dbReference type="PROSITE" id="PS51257">
    <property type="entry name" value="PROKAR_LIPOPROTEIN"/>
    <property type="match status" value="1"/>
</dbReference>
<dbReference type="Proteomes" id="UP000001975">
    <property type="component" value="Chromosome"/>
</dbReference>
<gene>
    <name evidence="2" type="ordered locus">HQ_3283A</name>
</gene>
<dbReference type="EMBL" id="AM180088">
    <property type="protein sequence ID" value="CAJ53380.1"/>
    <property type="molecule type" value="Genomic_DNA"/>
</dbReference>
<feature type="compositionally biased region" description="Low complexity" evidence="1">
    <location>
        <begin position="30"/>
        <end position="60"/>
    </location>
</feature>
<dbReference type="GeneID" id="4193383"/>
<dbReference type="HOGENOM" id="CLU_766401_0_0_2"/>
<protein>
    <submittedName>
        <fullName evidence="2">Uncharacterized protein</fullName>
    </submittedName>
</protein>
<dbReference type="AlphaFoldDB" id="Q18F78"/>
<proteinExistence type="predicted"/>
<name>Q18F78_HALWD</name>
<evidence type="ECO:0000256" key="1">
    <source>
        <dbReference type="SAM" id="MobiDB-lite"/>
    </source>
</evidence>
<dbReference type="RefSeq" id="WP_011572485.1">
    <property type="nucleotide sequence ID" value="NC_008212.1"/>
</dbReference>
<sequence length="361" mass="39360">MSDGETRREFLEAFGVASISILGGCQTSGDSDTQTPTPTKTPTSAPTDTPTSTPTETATPEPDDVFENMTAYEQAVKDVRDRIDVNENVRRDVQNMFSDGNEIEALEETMQHGATQAGFSSPAYYDSEKEYKTSGAIQAVARAVELYGEEDPDNTQEALGLHRINVDVKRVLLDGQEADVAIVEDTKADETVLATNINLAPGTEGPNADAYRVGTEAQGTTQELLKGLIDADDMGNANNFDWETWRNAVERTNNYDPEANARTMSRYFGDIVAGASLSHDDVIGGSVDPQHPMLLTEQFQQQLSEGPTTGLIEGTRKATQKVAETDRDESEIYVLGKDYNIIACEYDFSQGIPETLEDISS</sequence>
<reference evidence="2 3" key="1">
    <citation type="journal article" date="2006" name="BMC Genomics">
        <title>The genome of the square archaeon Haloquadratum walsbyi: life at the limits of water activity.</title>
        <authorList>
            <person name="Bolhuis H.H."/>
            <person name="Palm P.P."/>
            <person name="Wende A.W."/>
            <person name="Falb M.M."/>
            <person name="Rampp M.M."/>
            <person name="Rodriguez-Valera F.F."/>
            <person name="Pfeiffer F.F."/>
            <person name="Oesterhelt D.D."/>
        </authorList>
    </citation>
    <scope>NUCLEOTIDE SEQUENCE [LARGE SCALE GENOMIC DNA]</scope>
    <source>
        <strain evidence="3">DSM 16790 / HBSQ001</strain>
    </source>
</reference>
<evidence type="ECO:0000313" key="2">
    <source>
        <dbReference type="EMBL" id="CAJ53380.1"/>
    </source>
</evidence>